<protein>
    <recommendedName>
        <fullName evidence="3">CS domain-containing protein</fullName>
    </recommendedName>
</protein>
<comment type="caution">
    <text evidence="4">The sequence shown here is derived from an EMBL/GenBank/DDBJ whole genome shotgun (WGS) entry which is preliminary data.</text>
</comment>
<evidence type="ECO:0000313" key="5">
    <source>
        <dbReference type="Proteomes" id="UP001165065"/>
    </source>
</evidence>
<feature type="region of interest" description="Disordered" evidence="2">
    <location>
        <begin position="105"/>
        <end position="150"/>
    </location>
</feature>
<dbReference type="GO" id="GO:0005654">
    <property type="term" value="C:nucleoplasm"/>
    <property type="evidence" value="ECO:0007669"/>
    <property type="project" value="TreeGrafter"/>
</dbReference>
<evidence type="ECO:0000256" key="2">
    <source>
        <dbReference type="SAM" id="MobiDB-lite"/>
    </source>
</evidence>
<dbReference type="Pfam" id="PF04925">
    <property type="entry name" value="SHQ1"/>
    <property type="match status" value="1"/>
</dbReference>
<dbReference type="Pfam" id="PF21413">
    <property type="entry name" value="SHQ1-like_CS"/>
    <property type="match status" value="1"/>
</dbReference>
<proteinExistence type="inferred from homology"/>
<feature type="domain" description="CS" evidence="3">
    <location>
        <begin position="2"/>
        <end position="91"/>
    </location>
</feature>
<reference evidence="5" key="1">
    <citation type="journal article" date="2023" name="Commun. Biol.">
        <title>Genome analysis of Parmales, the sister group of diatoms, reveals the evolutionary specialization of diatoms from phago-mixotrophs to photoautotrophs.</title>
        <authorList>
            <person name="Ban H."/>
            <person name="Sato S."/>
            <person name="Yoshikawa S."/>
            <person name="Yamada K."/>
            <person name="Nakamura Y."/>
            <person name="Ichinomiya M."/>
            <person name="Sato N."/>
            <person name="Blanc-Mathieu R."/>
            <person name="Endo H."/>
            <person name="Kuwata A."/>
            <person name="Ogata H."/>
        </authorList>
    </citation>
    <scope>NUCLEOTIDE SEQUENCE [LARGE SCALE GENOMIC DNA]</scope>
</reference>
<dbReference type="Proteomes" id="UP001165065">
    <property type="component" value="Unassembled WGS sequence"/>
</dbReference>
<evidence type="ECO:0000256" key="1">
    <source>
        <dbReference type="ARBA" id="ARBA00005607"/>
    </source>
</evidence>
<dbReference type="InterPro" id="IPR007052">
    <property type="entry name" value="CS_dom"/>
</dbReference>
<dbReference type="GO" id="GO:0051082">
    <property type="term" value="F:unfolded protein binding"/>
    <property type="evidence" value="ECO:0007669"/>
    <property type="project" value="TreeGrafter"/>
</dbReference>
<dbReference type="PANTHER" id="PTHR12967">
    <property type="entry name" value="PROTEIN SHQ1 HOMOLOG"/>
    <property type="match status" value="1"/>
</dbReference>
<evidence type="ECO:0000313" key="4">
    <source>
        <dbReference type="EMBL" id="GMI43508.1"/>
    </source>
</evidence>
<name>A0A9W7LBJ3_9STRA</name>
<dbReference type="InterPro" id="IPR007009">
    <property type="entry name" value="Shq1_C"/>
</dbReference>
<dbReference type="OrthoDB" id="73639at2759"/>
<dbReference type="EMBL" id="BRYA01000194">
    <property type="protein sequence ID" value="GMI43508.1"/>
    <property type="molecule type" value="Genomic_DNA"/>
</dbReference>
<dbReference type="InterPro" id="IPR039742">
    <property type="entry name" value="Shq1"/>
</dbReference>
<feature type="compositionally biased region" description="Acidic residues" evidence="2">
    <location>
        <begin position="126"/>
        <end position="142"/>
    </location>
</feature>
<dbReference type="InterPro" id="IPR048696">
    <property type="entry name" value="SHQ1-like_CS"/>
</dbReference>
<dbReference type="Gene3D" id="2.60.40.790">
    <property type="match status" value="1"/>
</dbReference>
<organism evidence="4 5">
    <name type="scientific">Triparma columacea</name>
    <dbReference type="NCBI Taxonomy" id="722753"/>
    <lineage>
        <taxon>Eukaryota</taxon>
        <taxon>Sar</taxon>
        <taxon>Stramenopiles</taxon>
        <taxon>Ochrophyta</taxon>
        <taxon>Bolidophyceae</taxon>
        <taxon>Parmales</taxon>
        <taxon>Triparmaceae</taxon>
        <taxon>Triparma</taxon>
    </lineage>
</organism>
<dbReference type="PROSITE" id="PS51203">
    <property type="entry name" value="CS"/>
    <property type="match status" value="1"/>
</dbReference>
<dbReference type="GO" id="GO:0000493">
    <property type="term" value="P:box H/ACA snoRNP assembly"/>
    <property type="evidence" value="ECO:0007669"/>
    <property type="project" value="InterPro"/>
</dbReference>
<dbReference type="GO" id="GO:0005737">
    <property type="term" value="C:cytoplasm"/>
    <property type="evidence" value="ECO:0007669"/>
    <property type="project" value="TreeGrafter"/>
</dbReference>
<sequence length="473" mass="53656">MPRIPNFTISQTSKTLSIVIKLPFIRVSSAETLVEGSNFTFSCPPYLLKLTFPGPLVDDDDAKGMYDPNDDNGTLTLTLSKVTEGDFPDLDLTTKLLQPRELPAKVQERNKAGPPLIEVVGSTTNEDVEEDSDDEDEDEDDQHEVSVADWGKGLGDGVEIKVGAPRYGFNQSFSNSFSNLREQLQDMCECKGMDVLTNSQKRSLRDTAEDEKFDPDHYCGDYFTNHSKFKKLNEEGEDPLYSCARDYKPWWDEKPKPPPPPSVEGLTEALQDLTFDETEREALLSIPNKEHLISDHRPIFLSLIDILFGYCYDYRMTEGESNVESPWTISILSPTLSWFECWDGKNDSSKVVMAAAARRSLIYPYCRFLGLATMLLKDILRIMGRGRRAVLKALLASRAVMEKSDTHYMLNKFYLDDYVLWVQKIEEGLLGEFTAEAERGLGELEKDDWRELKEAISLDIPELENMVEEQSGL</sequence>
<gene>
    <name evidence="4" type="ORF">TrCOL_g484</name>
</gene>
<accession>A0A9W7LBJ3</accession>
<dbReference type="InterPro" id="IPR008978">
    <property type="entry name" value="HSP20-like_chaperone"/>
</dbReference>
<comment type="similarity">
    <text evidence="1">Belongs to the SHQ1 family.</text>
</comment>
<keyword evidence="5" id="KW-1185">Reference proteome</keyword>
<dbReference type="PANTHER" id="PTHR12967:SF0">
    <property type="entry name" value="PROTEIN SHQ1 HOMOLOG"/>
    <property type="match status" value="1"/>
</dbReference>
<evidence type="ECO:0000259" key="3">
    <source>
        <dbReference type="PROSITE" id="PS51203"/>
    </source>
</evidence>
<dbReference type="AlphaFoldDB" id="A0A9W7LBJ3"/>